<accession>L8GRR4</accession>
<dbReference type="VEuPathDB" id="AmoebaDB:ACA1_164670"/>
<feature type="region of interest" description="Disordered" evidence="1">
    <location>
        <begin position="13"/>
        <end position="42"/>
    </location>
</feature>
<feature type="region of interest" description="Disordered" evidence="1">
    <location>
        <begin position="161"/>
        <end position="195"/>
    </location>
</feature>
<keyword evidence="3" id="KW-1185">Reference proteome</keyword>
<sequence>MASNEQVEAIIAKKVPVSNTPREGQTNAIEKEGSGAPPPTAARAEGVIDNLLDVISTGDQARGEQSFDSKSMFSLFKGGLTIAPDAVKALEEGLRARGGGAGDLTLEEVENTNDLPEHVPLTRGPASYFLLKKGGQPNSYLRIADGAPYVLFVPLQPPAESTLKPGVPAPVPVHQQKERQAAAKGSQPGPAKQQL</sequence>
<name>L8GRR4_ACACF</name>
<dbReference type="EMBL" id="KB008026">
    <property type="protein sequence ID" value="ELR15587.1"/>
    <property type="molecule type" value="Genomic_DNA"/>
</dbReference>
<dbReference type="Proteomes" id="UP000011083">
    <property type="component" value="Unassembled WGS sequence"/>
</dbReference>
<evidence type="ECO:0000313" key="3">
    <source>
        <dbReference type="Proteomes" id="UP000011083"/>
    </source>
</evidence>
<dbReference type="GeneID" id="14916202"/>
<evidence type="ECO:0000256" key="1">
    <source>
        <dbReference type="SAM" id="MobiDB-lite"/>
    </source>
</evidence>
<dbReference type="AlphaFoldDB" id="L8GRR4"/>
<organism evidence="2 3">
    <name type="scientific">Acanthamoeba castellanii (strain ATCC 30010 / Neff)</name>
    <dbReference type="NCBI Taxonomy" id="1257118"/>
    <lineage>
        <taxon>Eukaryota</taxon>
        <taxon>Amoebozoa</taxon>
        <taxon>Discosea</taxon>
        <taxon>Longamoebia</taxon>
        <taxon>Centramoebida</taxon>
        <taxon>Acanthamoebidae</taxon>
        <taxon>Acanthamoeba</taxon>
    </lineage>
</organism>
<proteinExistence type="predicted"/>
<dbReference type="KEGG" id="acan:ACA1_164670"/>
<gene>
    <name evidence="2" type="ORF">ACA1_164670</name>
</gene>
<protein>
    <submittedName>
        <fullName evidence="2">Uncharacterized protein</fullName>
    </submittedName>
</protein>
<evidence type="ECO:0000313" key="2">
    <source>
        <dbReference type="EMBL" id="ELR15587.1"/>
    </source>
</evidence>
<dbReference type="RefSeq" id="XP_004337600.1">
    <property type="nucleotide sequence ID" value="XM_004337552.1"/>
</dbReference>
<reference evidence="2 3" key="1">
    <citation type="journal article" date="2013" name="Genome Biol.">
        <title>Genome of Acanthamoeba castellanii highlights extensive lateral gene transfer and early evolution of tyrosine kinase signaling.</title>
        <authorList>
            <person name="Clarke M."/>
            <person name="Lohan A.J."/>
            <person name="Liu B."/>
            <person name="Lagkouvardos I."/>
            <person name="Roy S."/>
            <person name="Zafar N."/>
            <person name="Bertelli C."/>
            <person name="Schilde C."/>
            <person name="Kianianmomeni A."/>
            <person name="Burglin T.R."/>
            <person name="Frech C."/>
            <person name="Turcotte B."/>
            <person name="Kopec K.O."/>
            <person name="Synnott J.M."/>
            <person name="Choo C."/>
            <person name="Paponov I."/>
            <person name="Finkler A."/>
            <person name="Soon Heng Tan C."/>
            <person name="Hutchins A.P."/>
            <person name="Weinmeier T."/>
            <person name="Rattei T."/>
            <person name="Chu J.S."/>
            <person name="Gimenez G."/>
            <person name="Irimia M."/>
            <person name="Rigden D.J."/>
            <person name="Fitzpatrick D.A."/>
            <person name="Lorenzo-Morales J."/>
            <person name="Bateman A."/>
            <person name="Chiu C.H."/>
            <person name="Tang P."/>
            <person name="Hegemann P."/>
            <person name="Fromm H."/>
            <person name="Raoult D."/>
            <person name="Greub G."/>
            <person name="Miranda-Saavedra D."/>
            <person name="Chen N."/>
            <person name="Nash P."/>
            <person name="Ginger M.L."/>
            <person name="Horn M."/>
            <person name="Schaap P."/>
            <person name="Caler L."/>
            <person name="Loftus B."/>
        </authorList>
    </citation>
    <scope>NUCLEOTIDE SEQUENCE [LARGE SCALE GENOMIC DNA]</scope>
    <source>
        <strain evidence="2 3">Neff</strain>
    </source>
</reference>
<feature type="compositionally biased region" description="Polar residues" evidence="1">
    <location>
        <begin position="17"/>
        <end position="28"/>
    </location>
</feature>